<dbReference type="Pfam" id="PF13226">
    <property type="entry name" value="DUF4034"/>
    <property type="match status" value="1"/>
</dbReference>
<dbReference type="EMBL" id="JAJA02000001">
    <property type="protein sequence ID" value="KWS05727.1"/>
    <property type="molecule type" value="Genomic_DNA"/>
</dbReference>
<dbReference type="PANTHER" id="PTHR43628:SF1">
    <property type="entry name" value="CHITIN SYNTHASE REGULATORY FACTOR 2-RELATED"/>
    <property type="match status" value="1"/>
</dbReference>
<name>A0A108UAT3_9GAMM</name>
<proteinExistence type="predicted"/>
<dbReference type="InterPro" id="IPR052945">
    <property type="entry name" value="Mitotic_Regulator"/>
</dbReference>
<feature type="domain" description="DUF4034" evidence="1">
    <location>
        <begin position="10"/>
        <end position="277"/>
    </location>
</feature>
<keyword evidence="3" id="KW-1185">Reference proteome</keyword>
<dbReference type="SUPFAM" id="SSF81901">
    <property type="entry name" value="HCP-like"/>
    <property type="match status" value="1"/>
</dbReference>
<dbReference type="InterPro" id="IPR025115">
    <property type="entry name" value="DUF4034"/>
</dbReference>
<dbReference type="PANTHER" id="PTHR43628">
    <property type="entry name" value="ACTIVATOR OF C KINASE PROTEIN 1-RELATED"/>
    <property type="match status" value="1"/>
</dbReference>
<gene>
    <name evidence="2" type="ORF">AZ78_3279</name>
</gene>
<sequence>MIDYDTCMPQRRWDDLERTLTALREGAHDGEGQQNYVSAYHEFSAYTARSGHAALDQLRQWQADRPDSRFPALLEVAYWASWFERYRGSDTADQVTPAMWACAHTVQDALFCALIKLLARDPTAWPAIISVIYTVAAIGEPDWWQRWLRDDARPDTLPSHGRASDISEALAQSGAAVVPGQQHCRSLPSLLPQVLRGDALAWRRQQSNDGHAALEYWLRVAFAMDPLAVEVACTYISFRMPRWGGSWEEMLAFVDSPLCERFDENDRNVLRFFAWFDELEVDDSSQLEDPRVLKHHLRLGKQLLQRPLPQNLRGRVHKYLAYLEARNDRIDAACAHYVISAPLNHYQDWEIIRSVSTWCASGDKGIWLGQIAEVNRLEHAHGAALYGLLCQTGWAGVARNPEVAEGWFERAVKMTADPTDVALSPINAMASFADHFESEALLPMWLKAAGHGDASAQFCCGNYFELGTDRPQALKYFRLAADNNHEVAMYNVASLSLIPVRDGEITGAQAQTVATQALDYLDRALARTEQVLESSYSEFTEGQLDAVKDLYGTVLHSDWPPLSARRRVVPQLLKFAHEGRINAMISLAWWYGDKNLPDYQHLEAVRWIEAARHTDPDNEYLEGARALVEGDSFWSRLKFGFAQRKAKREGLPGQADTML</sequence>
<dbReference type="InterPro" id="IPR011990">
    <property type="entry name" value="TPR-like_helical_dom_sf"/>
</dbReference>
<dbReference type="AlphaFoldDB" id="A0A108UAT3"/>
<comment type="caution">
    <text evidence="2">The sequence shown here is derived from an EMBL/GenBank/DDBJ whole genome shotgun (WGS) entry which is preliminary data.</text>
</comment>
<protein>
    <submittedName>
        <fullName evidence="2">Membrane protein</fullName>
    </submittedName>
</protein>
<dbReference type="Gene3D" id="1.25.40.10">
    <property type="entry name" value="Tetratricopeptide repeat domain"/>
    <property type="match status" value="1"/>
</dbReference>
<dbReference type="InterPro" id="IPR006597">
    <property type="entry name" value="Sel1-like"/>
</dbReference>
<evidence type="ECO:0000259" key="1">
    <source>
        <dbReference type="Pfam" id="PF13226"/>
    </source>
</evidence>
<organism evidence="2 3">
    <name type="scientific">Lysobacter capsici AZ78</name>
    <dbReference type="NCBI Taxonomy" id="1444315"/>
    <lineage>
        <taxon>Bacteria</taxon>
        <taxon>Pseudomonadati</taxon>
        <taxon>Pseudomonadota</taxon>
        <taxon>Gammaproteobacteria</taxon>
        <taxon>Lysobacterales</taxon>
        <taxon>Lysobacteraceae</taxon>
        <taxon>Lysobacter</taxon>
    </lineage>
</organism>
<dbReference type="Proteomes" id="UP000023435">
    <property type="component" value="Unassembled WGS sequence"/>
</dbReference>
<evidence type="ECO:0000313" key="3">
    <source>
        <dbReference type="Proteomes" id="UP000023435"/>
    </source>
</evidence>
<evidence type="ECO:0000313" key="2">
    <source>
        <dbReference type="EMBL" id="KWS05727.1"/>
    </source>
</evidence>
<dbReference type="SMART" id="SM00671">
    <property type="entry name" value="SEL1"/>
    <property type="match status" value="2"/>
</dbReference>
<accession>A0A108UAT3</accession>
<reference evidence="2 3" key="1">
    <citation type="journal article" date="2014" name="Genome Announc.">
        <title>Draft Genome Sequence of Lysobacter capsici AZ78, a Bacterium Antagonistic to Plant-Pathogenic Oomycetes.</title>
        <authorList>
            <person name="Puopolo G."/>
            <person name="Sonego P."/>
            <person name="Engelen K."/>
            <person name="Pertot I."/>
        </authorList>
    </citation>
    <scope>NUCLEOTIDE SEQUENCE [LARGE SCALE GENOMIC DNA]</scope>
    <source>
        <strain evidence="2 3">AZ78</strain>
    </source>
</reference>